<sequence>MTTAQHEITLLASNELAQSSISELRQLRVDCAADTLQISGKVRSFYHKQLAQEAVRRVVAGASVDNQVHVCP</sequence>
<dbReference type="Pfam" id="PF04972">
    <property type="entry name" value="BON"/>
    <property type="match status" value="1"/>
</dbReference>
<evidence type="ECO:0000259" key="1">
    <source>
        <dbReference type="Pfam" id="PF04972"/>
    </source>
</evidence>
<organism evidence="2 3">
    <name type="scientific">Stieleria marina</name>
    <dbReference type="NCBI Taxonomy" id="1930275"/>
    <lineage>
        <taxon>Bacteria</taxon>
        <taxon>Pseudomonadati</taxon>
        <taxon>Planctomycetota</taxon>
        <taxon>Planctomycetia</taxon>
        <taxon>Pirellulales</taxon>
        <taxon>Pirellulaceae</taxon>
        <taxon>Stieleria</taxon>
    </lineage>
</organism>
<dbReference type="RefSeq" id="WP_145416936.1">
    <property type="nucleotide sequence ID" value="NZ_CP036526.1"/>
</dbReference>
<evidence type="ECO:0000313" key="3">
    <source>
        <dbReference type="Proteomes" id="UP000319817"/>
    </source>
</evidence>
<gene>
    <name evidence="2" type="ORF">K239x_13120</name>
</gene>
<reference evidence="2 3" key="1">
    <citation type="submission" date="2019-02" db="EMBL/GenBank/DDBJ databases">
        <title>Deep-cultivation of Planctomycetes and their phenomic and genomic characterization uncovers novel biology.</title>
        <authorList>
            <person name="Wiegand S."/>
            <person name="Jogler M."/>
            <person name="Boedeker C."/>
            <person name="Pinto D."/>
            <person name="Vollmers J."/>
            <person name="Rivas-Marin E."/>
            <person name="Kohn T."/>
            <person name="Peeters S.H."/>
            <person name="Heuer A."/>
            <person name="Rast P."/>
            <person name="Oberbeckmann S."/>
            <person name="Bunk B."/>
            <person name="Jeske O."/>
            <person name="Meyerdierks A."/>
            <person name="Storesund J.E."/>
            <person name="Kallscheuer N."/>
            <person name="Luecker S."/>
            <person name="Lage O.M."/>
            <person name="Pohl T."/>
            <person name="Merkel B.J."/>
            <person name="Hornburger P."/>
            <person name="Mueller R.-W."/>
            <person name="Bruemmer F."/>
            <person name="Labrenz M."/>
            <person name="Spormann A.M."/>
            <person name="Op den Camp H."/>
            <person name="Overmann J."/>
            <person name="Amann R."/>
            <person name="Jetten M.S.M."/>
            <person name="Mascher T."/>
            <person name="Medema M.H."/>
            <person name="Devos D.P."/>
            <person name="Kaster A.-K."/>
            <person name="Ovreas L."/>
            <person name="Rohde M."/>
            <person name="Galperin M.Y."/>
            <person name="Jogler C."/>
        </authorList>
    </citation>
    <scope>NUCLEOTIDE SEQUENCE [LARGE SCALE GENOMIC DNA]</scope>
    <source>
        <strain evidence="2 3">K23_9</strain>
    </source>
</reference>
<keyword evidence="3" id="KW-1185">Reference proteome</keyword>
<dbReference type="AlphaFoldDB" id="A0A517NQG4"/>
<dbReference type="OrthoDB" id="214050at2"/>
<dbReference type="Proteomes" id="UP000319817">
    <property type="component" value="Chromosome"/>
</dbReference>
<name>A0A517NQG4_9BACT</name>
<feature type="domain" description="BON" evidence="1">
    <location>
        <begin position="24"/>
        <end position="72"/>
    </location>
</feature>
<dbReference type="Gene3D" id="3.30.1340.30">
    <property type="match status" value="1"/>
</dbReference>
<accession>A0A517NQG4</accession>
<protein>
    <submittedName>
        <fullName evidence="2">BON domain protein</fullName>
    </submittedName>
</protein>
<evidence type="ECO:0000313" key="2">
    <source>
        <dbReference type="EMBL" id="QDT09366.1"/>
    </source>
</evidence>
<dbReference type="InterPro" id="IPR007055">
    <property type="entry name" value="BON_dom"/>
</dbReference>
<proteinExistence type="predicted"/>
<dbReference type="EMBL" id="CP036526">
    <property type="protein sequence ID" value="QDT09366.1"/>
    <property type="molecule type" value="Genomic_DNA"/>
</dbReference>